<evidence type="ECO:0000313" key="8">
    <source>
        <dbReference type="Proteomes" id="UP001151287"/>
    </source>
</evidence>
<comment type="similarity">
    <text evidence="1 6">Belongs to the adenylate kinase family.</text>
</comment>
<proteinExistence type="inferred from homology"/>
<evidence type="ECO:0000256" key="2">
    <source>
        <dbReference type="ARBA" id="ARBA00012955"/>
    </source>
</evidence>
<keyword evidence="3 6" id="KW-0808">Transferase</keyword>
<dbReference type="InterPro" id="IPR027417">
    <property type="entry name" value="P-loop_NTPase"/>
</dbReference>
<dbReference type="PRINTS" id="PR00094">
    <property type="entry name" value="ADENYLTKNASE"/>
</dbReference>
<dbReference type="GO" id="GO:0004017">
    <property type="term" value="F:AMP kinase activity"/>
    <property type="evidence" value="ECO:0007669"/>
    <property type="project" value="UniProtKB-EC"/>
</dbReference>
<dbReference type="EMBL" id="JAMQYH010000003">
    <property type="protein sequence ID" value="KAJ1695923.1"/>
    <property type="molecule type" value="Genomic_DNA"/>
</dbReference>
<dbReference type="PANTHER" id="PTHR23359">
    <property type="entry name" value="NUCLEOTIDE KINASE"/>
    <property type="match status" value="1"/>
</dbReference>
<evidence type="ECO:0000256" key="5">
    <source>
        <dbReference type="ARBA" id="ARBA00022777"/>
    </source>
</evidence>
<sequence>MAGLLRSCAARSALRRLSGTETRRRFAAACAVWDDDDDDNVDYWDESSHVPLDEGTCGDRGPRGVQWVFMGTPGVQKRLYAARMAHLLDVPYISMGTLVRQELHPTSSIYLKIANSVNEGRLVPEEIIFGLLSKRLEERFQRGETGFILDGIPRTRLQAEILDGMVDVDLVVNFKSKDETIIKKQIEGEIGTCSHCGKPFNRSQPESTRCNPCLATCTQHAQVHSSAVVGLDGSQLDRIHLHSEQALFLTTAVNSKLLEDYYREQRKLMNFQVSGGPGETWKGLLAALQLQHIDAPNSPQKLTV</sequence>
<keyword evidence="4" id="KW-0547">Nucleotide-binding</keyword>
<dbReference type="SUPFAM" id="SSF52540">
    <property type="entry name" value="P-loop containing nucleoside triphosphate hydrolases"/>
    <property type="match status" value="1"/>
</dbReference>
<dbReference type="CDD" id="cd01428">
    <property type="entry name" value="ADK"/>
    <property type="match status" value="1"/>
</dbReference>
<name>A0A9Q0HS45_9POAL</name>
<dbReference type="Proteomes" id="UP001151287">
    <property type="component" value="Unassembled WGS sequence"/>
</dbReference>
<evidence type="ECO:0000313" key="7">
    <source>
        <dbReference type="EMBL" id="KAJ1695923.1"/>
    </source>
</evidence>
<protein>
    <recommendedName>
        <fullName evidence="2">adenylate kinase</fullName>
        <ecNumber evidence="2">2.7.4.3</ecNumber>
    </recommendedName>
</protein>
<dbReference type="AlphaFoldDB" id="A0A9Q0HS45"/>
<evidence type="ECO:0000256" key="6">
    <source>
        <dbReference type="RuleBase" id="RU003330"/>
    </source>
</evidence>
<dbReference type="InterPro" id="IPR033690">
    <property type="entry name" value="Adenylat_kinase_CS"/>
</dbReference>
<dbReference type="PROSITE" id="PS00113">
    <property type="entry name" value="ADENYLATE_KINASE"/>
    <property type="match status" value="1"/>
</dbReference>
<evidence type="ECO:0000256" key="3">
    <source>
        <dbReference type="ARBA" id="ARBA00022679"/>
    </source>
</evidence>
<reference evidence="7" key="1">
    <citation type="journal article" date="2022" name="Cell">
        <title>Repeat-based holocentromeres influence genome architecture and karyotype evolution.</title>
        <authorList>
            <person name="Hofstatter P.G."/>
            <person name="Thangavel G."/>
            <person name="Lux T."/>
            <person name="Neumann P."/>
            <person name="Vondrak T."/>
            <person name="Novak P."/>
            <person name="Zhang M."/>
            <person name="Costa L."/>
            <person name="Castellani M."/>
            <person name="Scott A."/>
            <person name="Toegelov H."/>
            <person name="Fuchs J."/>
            <person name="Mata-Sucre Y."/>
            <person name="Dias Y."/>
            <person name="Vanzela A.L.L."/>
            <person name="Huettel B."/>
            <person name="Almeida C.C.S."/>
            <person name="Simkova H."/>
            <person name="Souza G."/>
            <person name="Pedrosa-Harand A."/>
            <person name="Macas J."/>
            <person name="Mayer K.F.X."/>
            <person name="Houben A."/>
            <person name="Marques A."/>
        </authorList>
    </citation>
    <scope>NUCLEOTIDE SEQUENCE</scope>
    <source>
        <strain evidence="7">RhyBre1mFocal</strain>
    </source>
</reference>
<dbReference type="InterPro" id="IPR000850">
    <property type="entry name" value="Adenylat/UMP-CMP_kin"/>
</dbReference>
<evidence type="ECO:0000256" key="4">
    <source>
        <dbReference type="ARBA" id="ARBA00022741"/>
    </source>
</evidence>
<dbReference type="GO" id="GO:0005524">
    <property type="term" value="F:ATP binding"/>
    <property type="evidence" value="ECO:0007669"/>
    <property type="project" value="InterPro"/>
</dbReference>
<accession>A0A9Q0HS45</accession>
<organism evidence="7 8">
    <name type="scientific">Rhynchospora breviuscula</name>
    <dbReference type="NCBI Taxonomy" id="2022672"/>
    <lineage>
        <taxon>Eukaryota</taxon>
        <taxon>Viridiplantae</taxon>
        <taxon>Streptophyta</taxon>
        <taxon>Embryophyta</taxon>
        <taxon>Tracheophyta</taxon>
        <taxon>Spermatophyta</taxon>
        <taxon>Magnoliopsida</taxon>
        <taxon>Liliopsida</taxon>
        <taxon>Poales</taxon>
        <taxon>Cyperaceae</taxon>
        <taxon>Cyperoideae</taxon>
        <taxon>Rhynchosporeae</taxon>
        <taxon>Rhynchospora</taxon>
    </lineage>
</organism>
<dbReference type="Pfam" id="PF00406">
    <property type="entry name" value="ADK"/>
    <property type="match status" value="1"/>
</dbReference>
<keyword evidence="5 6" id="KW-0418">Kinase</keyword>
<dbReference type="OrthoDB" id="439792at2759"/>
<dbReference type="EC" id="2.7.4.3" evidence="2"/>
<evidence type="ECO:0000256" key="1">
    <source>
        <dbReference type="ARBA" id="ARBA00007220"/>
    </source>
</evidence>
<comment type="caution">
    <text evidence="7">The sequence shown here is derived from an EMBL/GenBank/DDBJ whole genome shotgun (WGS) entry which is preliminary data.</text>
</comment>
<gene>
    <name evidence="7" type="ORF">LUZ63_012621</name>
</gene>
<keyword evidence="8" id="KW-1185">Reference proteome</keyword>
<dbReference type="Gene3D" id="3.40.50.300">
    <property type="entry name" value="P-loop containing nucleotide triphosphate hydrolases"/>
    <property type="match status" value="1"/>
</dbReference>